<dbReference type="Proteomes" id="UP001239167">
    <property type="component" value="Unassembled WGS sequence"/>
</dbReference>
<gene>
    <name evidence="1" type="ORF">J2S01_000168</name>
</gene>
<reference evidence="1 2" key="1">
    <citation type="submission" date="2023-07" db="EMBL/GenBank/DDBJ databases">
        <title>Genomic Encyclopedia of Type Strains, Phase IV (KMG-IV): sequencing the most valuable type-strain genomes for metagenomic binning, comparative biology and taxonomic classification.</title>
        <authorList>
            <person name="Goeker M."/>
        </authorList>
    </citation>
    <scope>NUCLEOTIDE SEQUENCE [LARGE SCALE GENOMIC DNA]</scope>
    <source>
        <strain evidence="1 2">DSM 16980</strain>
    </source>
</reference>
<evidence type="ECO:0000313" key="1">
    <source>
        <dbReference type="EMBL" id="MDQ0202483.1"/>
    </source>
</evidence>
<keyword evidence="2" id="KW-1185">Reference proteome</keyword>
<evidence type="ECO:0000313" key="2">
    <source>
        <dbReference type="Proteomes" id="UP001239167"/>
    </source>
</evidence>
<evidence type="ECO:0008006" key="3">
    <source>
        <dbReference type="Google" id="ProtNLM"/>
    </source>
</evidence>
<proteinExistence type="predicted"/>
<dbReference type="Pfam" id="PF13262">
    <property type="entry name" value="DUF4054"/>
    <property type="match status" value="1"/>
</dbReference>
<name>A0ABT9Y4A8_9FIRM</name>
<protein>
    <recommendedName>
        <fullName evidence="3">DUF4054 domain-containing protein</fullName>
    </recommendedName>
</protein>
<dbReference type="InterPro" id="IPR025127">
    <property type="entry name" value="DUF4054"/>
</dbReference>
<dbReference type="RefSeq" id="WP_307222348.1">
    <property type="nucleotide sequence ID" value="NZ_CP116940.1"/>
</dbReference>
<accession>A0ABT9Y4A8</accession>
<organism evidence="1 2">
    <name type="scientific">Pectinatus haikarae</name>
    <dbReference type="NCBI Taxonomy" id="349096"/>
    <lineage>
        <taxon>Bacteria</taxon>
        <taxon>Bacillati</taxon>
        <taxon>Bacillota</taxon>
        <taxon>Negativicutes</taxon>
        <taxon>Selenomonadales</taxon>
        <taxon>Selenomonadaceae</taxon>
        <taxon>Pectinatus</taxon>
    </lineage>
</organism>
<comment type="caution">
    <text evidence="1">The sequence shown here is derived from an EMBL/GenBank/DDBJ whole genome shotgun (WGS) entry which is preliminary data.</text>
</comment>
<dbReference type="EMBL" id="JAUSUE010000001">
    <property type="protein sequence ID" value="MDQ0202483.1"/>
    <property type="molecule type" value="Genomic_DNA"/>
</dbReference>
<sequence length="166" mass="17959">MNGHADMDIYGIIATASNIRTGGNPTYTADGFLGQYPQFSVKQADGITPVVSTVVLQAYINLAQASIHYNRYHDLWNICMGLFIAHWLTLYLQTAASASDSLKKIINNGLAKGLQTSKSAGDLSVSYDFSIVAGDFDGWGTYKQTGFGQQFITLAKTVSMGGMVVW</sequence>